<name>A0AA86IKH8_9UROC</name>
<evidence type="ECO:0000256" key="2">
    <source>
        <dbReference type="SAM" id="SignalP"/>
    </source>
</evidence>
<feature type="signal peptide" evidence="2">
    <location>
        <begin position="1"/>
        <end position="17"/>
    </location>
</feature>
<keyword evidence="2" id="KW-0732">Signal</keyword>
<dbReference type="EMBL" id="LC590037">
    <property type="protein sequence ID" value="BCM73315.1"/>
    <property type="molecule type" value="Genomic_DNA"/>
</dbReference>
<accession>A0AA86IKH8</accession>
<organism evidence="3">
    <name type="scientific">Salpa younti</name>
    <dbReference type="NCBI Taxonomy" id="2072449"/>
    <lineage>
        <taxon>Eukaryota</taxon>
        <taxon>Metazoa</taxon>
        <taxon>Chordata</taxon>
        <taxon>Tunicata</taxon>
        <taxon>Thaliacea</taxon>
        <taxon>Salpida</taxon>
        <taxon>Salpidae</taxon>
        <taxon>Salpa</taxon>
    </lineage>
</organism>
<keyword evidence="1" id="KW-0812">Transmembrane</keyword>
<proteinExistence type="predicted"/>
<sequence>MLMSMLLFLGLLSLLSSTYPMLLILMEYISVIVIFFYLSSNSVILSPMLFTISFVMVFEGVLFSCLVMTNN</sequence>
<evidence type="ECO:0000313" key="3">
    <source>
        <dbReference type="EMBL" id="BCM73315.1"/>
    </source>
</evidence>
<gene>
    <name evidence="3" type="primary">nad4L</name>
</gene>
<evidence type="ECO:0000256" key="1">
    <source>
        <dbReference type="SAM" id="Phobius"/>
    </source>
</evidence>
<feature type="transmembrane region" description="Helical" evidence="1">
    <location>
        <begin position="44"/>
        <end position="68"/>
    </location>
</feature>
<reference evidence="3" key="1">
    <citation type="submission" date="2020-10" db="EMBL/GenBank/DDBJ databases">
        <title>Nuclear ribosomal and mitochondrial DNA copy number and intra-individual variation in the tunicate zooplankton salps.</title>
        <authorList>
            <person name="Goodall-Copestake W.P."/>
        </authorList>
    </citation>
    <scope>NUCLEOTIDE SEQUENCE</scope>
    <source>
        <strain evidence="3">E113_Sy1</strain>
        <tissue evidence="3">Muscle</tissue>
    </source>
</reference>
<keyword evidence="1" id="KW-1133">Transmembrane helix</keyword>
<keyword evidence="3" id="KW-0496">Mitochondrion</keyword>
<keyword evidence="1" id="KW-0472">Membrane</keyword>
<geneLocation type="mitochondrion" evidence="3"/>
<protein>
    <submittedName>
        <fullName evidence="3">NADH dehydrogenase subunit 4L</fullName>
    </submittedName>
</protein>
<dbReference type="AlphaFoldDB" id="A0AA86IKH8"/>
<feature type="chain" id="PRO_5041633769" evidence="2">
    <location>
        <begin position="18"/>
        <end position="71"/>
    </location>
</feature>